<dbReference type="RefSeq" id="WP_073041377.1">
    <property type="nucleotide sequence ID" value="NZ_FQVB01000041.1"/>
</dbReference>
<name>A0A1M5H2H8_9BACT</name>
<dbReference type="AlphaFoldDB" id="A0A1M5H2H8"/>
<sequence length="66" mass="7366">MRLKVDHKNDALYLRLDESAIVESEEIKPGVILDYDANGNVVGIEILGLSSRVPIEMLKSLHFETA</sequence>
<dbReference type="OrthoDB" id="9799670at2"/>
<organism evidence="1 2">
    <name type="scientific">Desulfacinum infernum DSM 9756</name>
    <dbReference type="NCBI Taxonomy" id="1121391"/>
    <lineage>
        <taxon>Bacteria</taxon>
        <taxon>Pseudomonadati</taxon>
        <taxon>Thermodesulfobacteriota</taxon>
        <taxon>Syntrophobacteria</taxon>
        <taxon>Syntrophobacterales</taxon>
        <taxon>Syntrophobacteraceae</taxon>
        <taxon>Desulfacinum</taxon>
    </lineage>
</organism>
<dbReference type="Proteomes" id="UP000184076">
    <property type="component" value="Unassembled WGS sequence"/>
</dbReference>
<evidence type="ECO:0000313" key="1">
    <source>
        <dbReference type="EMBL" id="SHG10145.1"/>
    </source>
</evidence>
<dbReference type="EMBL" id="FQVB01000041">
    <property type="protein sequence ID" value="SHG10145.1"/>
    <property type="molecule type" value="Genomic_DNA"/>
</dbReference>
<dbReference type="InterPro" id="IPR019270">
    <property type="entry name" value="DUF2283"/>
</dbReference>
<dbReference type="Pfam" id="PF10049">
    <property type="entry name" value="DUF2283"/>
    <property type="match status" value="1"/>
</dbReference>
<dbReference type="PANTHER" id="PTHR37029">
    <property type="entry name" value="SSR1768 PROTEIN"/>
    <property type="match status" value="1"/>
</dbReference>
<gene>
    <name evidence="1" type="ORF">SAMN02745206_03268</name>
</gene>
<dbReference type="STRING" id="1121391.SAMN02745206_03268"/>
<reference evidence="2" key="1">
    <citation type="submission" date="2016-11" db="EMBL/GenBank/DDBJ databases">
        <authorList>
            <person name="Varghese N."/>
            <person name="Submissions S."/>
        </authorList>
    </citation>
    <scope>NUCLEOTIDE SEQUENCE [LARGE SCALE GENOMIC DNA]</scope>
    <source>
        <strain evidence="2">DSM 9756</strain>
    </source>
</reference>
<dbReference type="PANTHER" id="PTHR37029:SF1">
    <property type="entry name" value="SSR1768 PROTEIN"/>
    <property type="match status" value="1"/>
</dbReference>
<keyword evidence="2" id="KW-1185">Reference proteome</keyword>
<protein>
    <submittedName>
        <fullName evidence="1">Uncharacterized protein YuzE</fullName>
    </submittedName>
</protein>
<proteinExistence type="predicted"/>
<evidence type="ECO:0000313" key="2">
    <source>
        <dbReference type="Proteomes" id="UP000184076"/>
    </source>
</evidence>
<accession>A0A1M5H2H8</accession>